<dbReference type="SUPFAM" id="SSF82282">
    <property type="entry name" value="Homocysteine S-methyltransferase"/>
    <property type="match status" value="1"/>
</dbReference>
<comment type="caution">
    <text evidence="5">The sequence shown here is derived from an EMBL/GenBank/DDBJ whole genome shotgun (WGS) entry which is preliminary data.</text>
</comment>
<dbReference type="InterPro" id="IPR003726">
    <property type="entry name" value="HCY_dom"/>
</dbReference>
<sequence>MSQYRHHLPQLDDRLFLTDGGLETTLVFHQGRDLPCFAAFTLLEDAAGTAILQDYYIRYLDIARQRGLGFVLETPTWRANPDWAARLGYDTAALAAANRRAVALLAQLRRDYETPATPLVISGNLGPRHDGYRADIRMSAAEARDYHRAQIGTFAATEADMVSVLTLNYTDEAIGIIRAARDCGMPVAVSFTVETDGRLPSGEPLNEAIQRTDAATESYAAYFMLNCAHPDHFAHALQDGEGWQQRLRGLRANASRRSHAELDECTELDAGDPLELGDQYRSLRLRLPALSVLGGCCGTDHRHVEAICAACG</sequence>
<feature type="binding site" evidence="3">
    <location>
        <position position="227"/>
    </location>
    <ligand>
        <name>Zn(2+)</name>
        <dbReference type="ChEBI" id="CHEBI:29105"/>
    </ligand>
</feature>
<dbReference type="RefSeq" id="WP_125181298.1">
    <property type="nucleotide sequence ID" value="NZ_QZMU01000001.1"/>
</dbReference>
<dbReference type="Gene3D" id="3.20.20.330">
    <property type="entry name" value="Homocysteine-binding-like domain"/>
    <property type="match status" value="1"/>
</dbReference>
<dbReference type="GO" id="GO:0008168">
    <property type="term" value="F:methyltransferase activity"/>
    <property type="evidence" value="ECO:0007669"/>
    <property type="project" value="UniProtKB-UniRule"/>
</dbReference>
<dbReference type="PROSITE" id="PS50970">
    <property type="entry name" value="HCY"/>
    <property type="match status" value="1"/>
</dbReference>
<evidence type="ECO:0000256" key="1">
    <source>
        <dbReference type="ARBA" id="ARBA00022603"/>
    </source>
</evidence>
<dbReference type="PANTHER" id="PTHR11103:SF18">
    <property type="entry name" value="SLR1189 PROTEIN"/>
    <property type="match status" value="1"/>
</dbReference>
<proteinExistence type="predicted"/>
<evidence type="ECO:0000313" key="5">
    <source>
        <dbReference type="EMBL" id="RRQ21960.1"/>
    </source>
</evidence>
<keyword evidence="1 3" id="KW-0489">Methyltransferase</keyword>
<evidence type="ECO:0000259" key="4">
    <source>
        <dbReference type="PROSITE" id="PS50970"/>
    </source>
</evidence>
<keyword evidence="6" id="KW-1185">Reference proteome</keyword>
<comment type="cofactor">
    <cofactor evidence="3">
        <name>Zn(2+)</name>
        <dbReference type="ChEBI" id="CHEBI:29105"/>
    </cofactor>
</comment>
<feature type="binding site" evidence="3">
    <location>
        <position position="296"/>
    </location>
    <ligand>
        <name>Zn(2+)</name>
        <dbReference type="ChEBI" id="CHEBI:29105"/>
    </ligand>
</feature>
<dbReference type="AlphaFoldDB" id="A0A426QJP8"/>
<dbReference type="EMBL" id="QZMU01000001">
    <property type="protein sequence ID" value="RRQ21960.1"/>
    <property type="molecule type" value="Genomic_DNA"/>
</dbReference>
<reference evidence="5 6" key="1">
    <citation type="journal article" date="2010" name="Int. J. Syst. Evol. Microbiol.">
        <title>Thiohalobacter thiocyanaticus gen. nov., sp. nov., a moderately halophilic, sulfur-oxidizing gammaproteobacterium from hypersaline lakes, that utilizes thiocyanate.</title>
        <authorList>
            <person name="Sorokin D.Y."/>
            <person name="Kovaleva O.L."/>
            <person name="Tourova T.P."/>
            <person name="Muyzer G."/>
        </authorList>
    </citation>
    <scope>NUCLEOTIDE SEQUENCE [LARGE SCALE GENOMIC DNA]</scope>
    <source>
        <strain evidence="5 6">Hrh1</strain>
    </source>
</reference>
<feature type="binding site" evidence="3">
    <location>
        <position position="297"/>
    </location>
    <ligand>
        <name>Zn(2+)</name>
        <dbReference type="ChEBI" id="CHEBI:29105"/>
    </ligand>
</feature>
<keyword evidence="2 3" id="KW-0808">Transferase</keyword>
<protein>
    <submittedName>
        <fullName evidence="5">Homocysteine S-methyltransferase</fullName>
    </submittedName>
</protein>
<dbReference type="GO" id="GO:0032259">
    <property type="term" value="P:methylation"/>
    <property type="evidence" value="ECO:0007669"/>
    <property type="project" value="UniProtKB-KW"/>
</dbReference>
<dbReference type="GO" id="GO:0046872">
    <property type="term" value="F:metal ion binding"/>
    <property type="evidence" value="ECO:0007669"/>
    <property type="project" value="UniProtKB-KW"/>
</dbReference>
<accession>A0A426QJP8</accession>
<dbReference type="PANTHER" id="PTHR11103">
    <property type="entry name" value="SLR1189 PROTEIN"/>
    <property type="match status" value="1"/>
</dbReference>
<evidence type="ECO:0000256" key="3">
    <source>
        <dbReference type="PROSITE-ProRule" id="PRU00333"/>
    </source>
</evidence>
<feature type="domain" description="Hcy-binding" evidence="4">
    <location>
        <begin position="4"/>
        <end position="311"/>
    </location>
</feature>
<dbReference type="Proteomes" id="UP000287798">
    <property type="component" value="Unassembled WGS sequence"/>
</dbReference>
<evidence type="ECO:0000256" key="2">
    <source>
        <dbReference type="ARBA" id="ARBA00022679"/>
    </source>
</evidence>
<organism evidence="5 6">
    <name type="scientific">Thiohalobacter thiocyanaticus</name>
    <dbReference type="NCBI Taxonomy" id="585455"/>
    <lineage>
        <taxon>Bacteria</taxon>
        <taxon>Pseudomonadati</taxon>
        <taxon>Pseudomonadota</taxon>
        <taxon>Gammaproteobacteria</taxon>
        <taxon>Thiohalobacterales</taxon>
        <taxon>Thiohalobacteraceae</taxon>
        <taxon>Thiohalobacter</taxon>
    </lineage>
</organism>
<name>A0A426QJP8_9GAMM</name>
<keyword evidence="3" id="KW-0862">Zinc</keyword>
<dbReference type="OrthoDB" id="9803687at2"/>
<gene>
    <name evidence="5" type="ORF">D6C00_08365</name>
</gene>
<dbReference type="Pfam" id="PF02574">
    <property type="entry name" value="S-methyl_trans"/>
    <property type="match status" value="1"/>
</dbReference>
<dbReference type="InterPro" id="IPR036589">
    <property type="entry name" value="HCY_dom_sf"/>
</dbReference>
<keyword evidence="3" id="KW-0479">Metal-binding</keyword>
<evidence type="ECO:0000313" key="6">
    <source>
        <dbReference type="Proteomes" id="UP000287798"/>
    </source>
</evidence>